<evidence type="ECO:0000313" key="9">
    <source>
        <dbReference type="EMBL" id="BCI63764.1"/>
    </source>
</evidence>
<dbReference type="InterPro" id="IPR040921">
    <property type="entry name" value="Peptidase_S66C"/>
</dbReference>
<dbReference type="RefSeq" id="WP_200754773.1">
    <property type="nucleotide sequence ID" value="NZ_AP023322.1"/>
</dbReference>
<dbReference type="CDD" id="cd07025">
    <property type="entry name" value="Peptidase_S66"/>
    <property type="match status" value="1"/>
</dbReference>
<dbReference type="SUPFAM" id="SSF141986">
    <property type="entry name" value="LD-carboxypeptidase A C-terminal domain-like"/>
    <property type="match status" value="1"/>
</dbReference>
<accession>A0A7G1HZ96</accession>
<dbReference type="Pfam" id="PF02016">
    <property type="entry name" value="Peptidase_S66"/>
    <property type="match status" value="1"/>
</dbReference>
<reference evidence="10" key="1">
    <citation type="submission" date="2020-07" db="EMBL/GenBank/DDBJ databases">
        <title>Complete genome sequencing of Coprobacter sp. strain 2CBH44.</title>
        <authorList>
            <person name="Sakamoto M."/>
            <person name="Murakami T."/>
            <person name="Mori H."/>
        </authorList>
    </citation>
    <scope>NUCLEOTIDE SEQUENCE [LARGE SCALE GENOMIC DNA]</scope>
    <source>
        <strain evidence="10">2CBH44</strain>
    </source>
</reference>
<dbReference type="Pfam" id="PF17676">
    <property type="entry name" value="Peptidase_S66C"/>
    <property type="match status" value="1"/>
</dbReference>
<dbReference type="KEGG" id="copr:Cop2CBH44_21170"/>
<evidence type="ECO:0000259" key="8">
    <source>
        <dbReference type="Pfam" id="PF17676"/>
    </source>
</evidence>
<dbReference type="InterPro" id="IPR029062">
    <property type="entry name" value="Class_I_gatase-like"/>
</dbReference>
<evidence type="ECO:0000256" key="6">
    <source>
        <dbReference type="PIRSR" id="PIRSR028757-1"/>
    </source>
</evidence>
<dbReference type="GO" id="GO:0004180">
    <property type="term" value="F:carboxypeptidase activity"/>
    <property type="evidence" value="ECO:0007669"/>
    <property type="project" value="UniProtKB-KW"/>
</dbReference>
<feature type="active site" description="Charge relay system" evidence="6">
    <location>
        <position position="202"/>
    </location>
</feature>
<keyword evidence="5" id="KW-0720">Serine protease</keyword>
<dbReference type="Gene3D" id="3.50.30.60">
    <property type="entry name" value="LD-carboxypeptidase A C-terminal domain-like"/>
    <property type="match status" value="1"/>
</dbReference>
<dbReference type="GO" id="GO:0006508">
    <property type="term" value="P:proteolysis"/>
    <property type="evidence" value="ECO:0007669"/>
    <property type="project" value="UniProtKB-KW"/>
</dbReference>
<evidence type="ECO:0000256" key="4">
    <source>
        <dbReference type="ARBA" id="ARBA00022801"/>
    </source>
</evidence>
<dbReference type="AlphaFoldDB" id="A0A7G1HZ96"/>
<keyword evidence="10" id="KW-1185">Reference proteome</keyword>
<dbReference type="Proteomes" id="UP000594042">
    <property type="component" value="Chromosome"/>
</dbReference>
<keyword evidence="2" id="KW-0121">Carboxypeptidase</keyword>
<protein>
    <submittedName>
        <fullName evidence="9">Peptidase U61</fullName>
    </submittedName>
</protein>
<gene>
    <name evidence="9" type="ORF">Cop2CBH44_21170</name>
</gene>
<dbReference type="PIRSF" id="PIRSF028757">
    <property type="entry name" value="LD-carboxypeptidase"/>
    <property type="match status" value="1"/>
</dbReference>
<feature type="active site" description="Charge relay system" evidence="6">
    <location>
        <position position="271"/>
    </location>
</feature>
<dbReference type="InterPro" id="IPR003507">
    <property type="entry name" value="S66_fam"/>
</dbReference>
<dbReference type="SUPFAM" id="SSF52317">
    <property type="entry name" value="Class I glutamine amidotransferase-like"/>
    <property type="match status" value="1"/>
</dbReference>
<proteinExistence type="inferred from homology"/>
<dbReference type="InterPro" id="IPR040449">
    <property type="entry name" value="Peptidase_S66_N"/>
</dbReference>
<dbReference type="PANTHER" id="PTHR30237">
    <property type="entry name" value="MURAMOYLTETRAPEPTIDE CARBOXYPEPTIDASE"/>
    <property type="match status" value="1"/>
</dbReference>
<keyword evidence="4" id="KW-0378">Hydrolase</keyword>
<keyword evidence="3" id="KW-0645">Protease</keyword>
<dbReference type="GO" id="GO:0008236">
    <property type="term" value="F:serine-type peptidase activity"/>
    <property type="evidence" value="ECO:0007669"/>
    <property type="project" value="UniProtKB-KW"/>
</dbReference>
<evidence type="ECO:0000256" key="2">
    <source>
        <dbReference type="ARBA" id="ARBA00022645"/>
    </source>
</evidence>
<feature type="domain" description="LD-carboxypeptidase C-terminal" evidence="8">
    <location>
        <begin position="172"/>
        <end position="286"/>
    </location>
</feature>
<name>A0A7G1HZ96_9BACT</name>
<dbReference type="InterPro" id="IPR027478">
    <property type="entry name" value="LdcA_N"/>
</dbReference>
<organism evidence="9 10">
    <name type="scientific">Coprobacter secundus subsp. similis</name>
    <dbReference type="NCBI Taxonomy" id="2751153"/>
    <lineage>
        <taxon>Bacteria</taxon>
        <taxon>Pseudomonadati</taxon>
        <taxon>Bacteroidota</taxon>
        <taxon>Bacteroidia</taxon>
        <taxon>Bacteroidales</taxon>
        <taxon>Barnesiellaceae</taxon>
        <taxon>Coprobacter</taxon>
    </lineage>
</organism>
<evidence type="ECO:0000313" key="10">
    <source>
        <dbReference type="Proteomes" id="UP000594042"/>
    </source>
</evidence>
<feature type="domain" description="LD-carboxypeptidase N-terminal" evidence="7">
    <location>
        <begin position="13"/>
        <end position="128"/>
    </location>
</feature>
<sequence length="299" mass="33212">MQVPEFLKAGDKVMVISPSGKIEEEIVKKGINVLSDWGLNPILGMACLSRRGRFAGDDNVRFSDLKSALLSENIKAIFCSRGGYGAVHLLEKIPDRMISSLPKWLIGYSDITLLHAAFRKAGVISLHAPMMKHLAEEKDDISSNMLRDILFGNFAGYTVGKHMLNRQGNACGALFGGNLSVLLGLRGTPYDQIKKGDILFVEDIGERPYHLERMFYNLKLGGVLKSLSGLIVGQFTDYEEDLSIGMTVYEMISGMVKDYDYPVCFNFPVGHVKNNWPMLEGMKMNLVVTERDVVLKPGK</sequence>
<evidence type="ECO:0000256" key="5">
    <source>
        <dbReference type="ARBA" id="ARBA00022825"/>
    </source>
</evidence>
<evidence type="ECO:0000256" key="1">
    <source>
        <dbReference type="ARBA" id="ARBA00010233"/>
    </source>
</evidence>
<evidence type="ECO:0000259" key="7">
    <source>
        <dbReference type="Pfam" id="PF02016"/>
    </source>
</evidence>
<feature type="active site" description="Nucleophile" evidence="6">
    <location>
        <position position="109"/>
    </location>
</feature>
<dbReference type="Gene3D" id="3.40.50.10740">
    <property type="entry name" value="Class I glutamine amidotransferase-like"/>
    <property type="match status" value="1"/>
</dbReference>
<dbReference type="EMBL" id="AP023322">
    <property type="protein sequence ID" value="BCI63764.1"/>
    <property type="molecule type" value="Genomic_DNA"/>
</dbReference>
<comment type="similarity">
    <text evidence="1">Belongs to the peptidase S66 family.</text>
</comment>
<dbReference type="PANTHER" id="PTHR30237:SF2">
    <property type="entry name" value="MUREIN TETRAPEPTIDE CARBOXYPEPTIDASE"/>
    <property type="match status" value="1"/>
</dbReference>
<evidence type="ECO:0000256" key="3">
    <source>
        <dbReference type="ARBA" id="ARBA00022670"/>
    </source>
</evidence>
<dbReference type="InterPro" id="IPR027461">
    <property type="entry name" value="Carboxypeptidase_A_C_sf"/>
</dbReference>